<evidence type="ECO:0000259" key="10">
    <source>
        <dbReference type="PROSITE" id="PS50067"/>
    </source>
</evidence>
<evidence type="ECO:0000256" key="6">
    <source>
        <dbReference type="ARBA" id="ARBA00023212"/>
    </source>
</evidence>
<dbReference type="InterPro" id="IPR036961">
    <property type="entry name" value="Kinesin_motor_dom_sf"/>
</dbReference>
<keyword evidence="12" id="KW-1185">Reference proteome</keyword>
<comment type="similarity">
    <text evidence="7">Belongs to the TRAFAC class myosin-kinesin ATPase superfamily. Kinesin family.</text>
</comment>
<dbReference type="Gene3D" id="3.40.850.10">
    <property type="entry name" value="Kinesin motor domain"/>
    <property type="match status" value="2"/>
</dbReference>
<reference evidence="11 12" key="1">
    <citation type="journal article" date="2015" name="Genome Biol. Evol.">
        <title>The genome of winter moth (Operophtera brumata) provides a genomic perspective on sexual dimorphism and phenology.</title>
        <authorList>
            <person name="Derks M.F."/>
            <person name="Smit S."/>
            <person name="Salis L."/>
            <person name="Schijlen E."/>
            <person name="Bossers A."/>
            <person name="Mateman C."/>
            <person name="Pijl A.S."/>
            <person name="de Ridder D."/>
            <person name="Groenen M.A."/>
            <person name="Visser M.E."/>
            <person name="Megens H.J."/>
        </authorList>
    </citation>
    <scope>NUCLEOTIDE SEQUENCE [LARGE SCALE GENOMIC DNA]</scope>
    <source>
        <strain evidence="11">WM2013NL</strain>
        <tissue evidence="11">Head and thorax</tissue>
    </source>
</reference>
<dbReference type="GO" id="GO:0051231">
    <property type="term" value="P:spindle elongation"/>
    <property type="evidence" value="ECO:0007669"/>
    <property type="project" value="TreeGrafter"/>
</dbReference>
<evidence type="ECO:0000256" key="4">
    <source>
        <dbReference type="ARBA" id="ARBA00022840"/>
    </source>
</evidence>
<dbReference type="EMBL" id="JTDY01010588">
    <property type="protein sequence ID" value="KOB58164.1"/>
    <property type="molecule type" value="Genomic_DNA"/>
</dbReference>
<comment type="subcellular location">
    <subcellularLocation>
        <location evidence="1">Cytoplasm</location>
        <location evidence="1">Cytoskeleton</location>
    </subcellularLocation>
</comment>
<proteinExistence type="inferred from homology"/>
<dbReference type="PRINTS" id="PR00380">
    <property type="entry name" value="KINESINHEAVY"/>
</dbReference>
<keyword evidence="5 8" id="KW-0175">Coiled coil</keyword>
<dbReference type="Proteomes" id="UP000037510">
    <property type="component" value="Unassembled WGS sequence"/>
</dbReference>
<dbReference type="GO" id="GO:0005524">
    <property type="term" value="F:ATP binding"/>
    <property type="evidence" value="ECO:0007669"/>
    <property type="project" value="UniProtKB-UniRule"/>
</dbReference>
<keyword evidence="2" id="KW-0963">Cytoplasm</keyword>
<dbReference type="GO" id="GO:0007052">
    <property type="term" value="P:mitotic spindle organization"/>
    <property type="evidence" value="ECO:0007669"/>
    <property type="project" value="TreeGrafter"/>
</dbReference>
<organism evidence="11 12">
    <name type="scientific">Operophtera brumata</name>
    <name type="common">Winter moth</name>
    <name type="synonym">Phalaena brumata</name>
    <dbReference type="NCBI Taxonomy" id="104452"/>
    <lineage>
        <taxon>Eukaryota</taxon>
        <taxon>Metazoa</taxon>
        <taxon>Ecdysozoa</taxon>
        <taxon>Arthropoda</taxon>
        <taxon>Hexapoda</taxon>
        <taxon>Insecta</taxon>
        <taxon>Pterygota</taxon>
        <taxon>Neoptera</taxon>
        <taxon>Endopterygota</taxon>
        <taxon>Lepidoptera</taxon>
        <taxon>Glossata</taxon>
        <taxon>Ditrysia</taxon>
        <taxon>Geometroidea</taxon>
        <taxon>Geometridae</taxon>
        <taxon>Larentiinae</taxon>
        <taxon>Operophtera</taxon>
    </lineage>
</organism>
<evidence type="ECO:0000313" key="11">
    <source>
        <dbReference type="EMBL" id="KOB58164.1"/>
    </source>
</evidence>
<evidence type="ECO:0000256" key="1">
    <source>
        <dbReference type="ARBA" id="ARBA00004245"/>
    </source>
</evidence>
<dbReference type="SUPFAM" id="SSF52540">
    <property type="entry name" value="P-loop containing nucleoside triphosphate hydrolases"/>
    <property type="match status" value="1"/>
</dbReference>
<evidence type="ECO:0000256" key="3">
    <source>
        <dbReference type="ARBA" id="ARBA00022741"/>
    </source>
</evidence>
<feature type="region of interest" description="Disordered" evidence="9">
    <location>
        <begin position="975"/>
        <end position="1023"/>
    </location>
</feature>
<evidence type="ECO:0000256" key="5">
    <source>
        <dbReference type="ARBA" id="ARBA00023054"/>
    </source>
</evidence>
<dbReference type="Pfam" id="PF00225">
    <property type="entry name" value="Kinesin"/>
    <property type="match status" value="2"/>
</dbReference>
<feature type="domain" description="Kinesin motor" evidence="10">
    <location>
        <begin position="4"/>
        <end position="280"/>
    </location>
</feature>
<feature type="region of interest" description="Disordered" evidence="9">
    <location>
        <begin position="447"/>
        <end position="475"/>
    </location>
</feature>
<dbReference type="InterPro" id="IPR027640">
    <property type="entry name" value="Kinesin-like_fam"/>
</dbReference>
<accession>A0A0L7K5K0</accession>
<feature type="compositionally biased region" description="Acidic residues" evidence="9">
    <location>
        <begin position="384"/>
        <end position="403"/>
    </location>
</feature>
<dbReference type="PANTHER" id="PTHR47969:SF15">
    <property type="entry name" value="CHROMOSOME-ASSOCIATED KINESIN KIF4A-RELATED"/>
    <property type="match status" value="1"/>
</dbReference>
<keyword evidence="6" id="KW-0206">Cytoskeleton</keyword>
<dbReference type="InterPro" id="IPR001752">
    <property type="entry name" value="Kinesin_motor_dom"/>
</dbReference>
<dbReference type="SMART" id="SM00129">
    <property type="entry name" value="KISc"/>
    <property type="match status" value="1"/>
</dbReference>
<keyword evidence="4 7" id="KW-0067">ATP-binding</keyword>
<evidence type="ECO:0000256" key="8">
    <source>
        <dbReference type="SAM" id="Coils"/>
    </source>
</evidence>
<evidence type="ECO:0000256" key="9">
    <source>
        <dbReference type="SAM" id="MobiDB-lite"/>
    </source>
</evidence>
<dbReference type="AlphaFoldDB" id="A0A0L7K5K0"/>
<feature type="binding site" evidence="7">
    <location>
        <begin position="79"/>
        <end position="86"/>
    </location>
    <ligand>
        <name>ATP</name>
        <dbReference type="ChEBI" id="CHEBI:30616"/>
    </ligand>
</feature>
<name>A0A0L7K5K0_OPEBR</name>
<comment type="caution">
    <text evidence="11">The sequence shown here is derived from an EMBL/GenBank/DDBJ whole genome shotgun (WGS) entry which is preliminary data.</text>
</comment>
<evidence type="ECO:0000313" key="12">
    <source>
        <dbReference type="Proteomes" id="UP000037510"/>
    </source>
</evidence>
<sequence length="1023" mass="116019">MDIPVQIAIRLKPPSLADSTQCIFSNPVTQIVITESGQTFHVNRALPLDCTQAHLFNSFMIPQINCFLDGCDTSVVVFGQARTGKTYTLFGPGFECIHSECDQGIVPRFLTEIFHKLNQLPEREYILHITWMQVVNNNIFDVLGAGLVRCCNVEEAFQYLQLGWRQRCSGNNHTVFTVSVEQKWVGTNGVLNHRMSTASFCDLAAYPEPGLYSLENIMKELLAGNPPKQINYDQCILTAMLRDSFGGRAFTWVIGCISTEPEDYQDTLKILNLCLCCRGIKNFVTVNLFADNNTPVYTEKAAVPSTDNNFNLQFATTQWIKLVSNAEGLFNKILQSKSLSETDVNQVSEWLFLKAECDECLNTDTTVDNKDVGTKQGLPRIAEDTEPSELSESDVDSDEEEDGHSDTIFQDRLEKFMEYFREKNDQLFADRCEEYLNHIDSDDITISETSGSQSLPVMTSQSNSGRRRTIQPGESLSGPELELLRKVAAKAISPESQKILIESHKKDVDPEPKLIERELLKMIDSPKTEELCKKYKITKEKYTQKQILARKLSKEISSSQTQLKELINLCIAKERLIDDLSKAMCLTSHNKHYNNKIEYSLVEPDTVKEIKRHETNLKTYKKQIDQIKRQIKKDEKRKNTLDVELVKDKLKLDDLSDTSIDVKDRKVNSLKHFTNRITQLDTILKEKTNDLESLELSKDKELLLRKEIKNLRKTRECLHEQRCSLGHKRKMYKSLSDSEERKLLECEEAIEAIDTAIEYKNNLICGKSPAASLSDSQDYKDSRSRGEQMLMARLDKLSHDEMKTLLYRYFQKRALSLGMTTDSETSDDAMRLVDRMKQLARYPTNPERALSLGMTTDSETSDDAMRLNPERALSLGMTTDSETSDDALRLVDRMKQLARYPTNPERALSLGMTTDSETSDDAMRLVDRMKQLTRYPTQSARRHGHQGAEQARHSAAEQEAALNNTPLTPIIQPEAADAGQQSARRHGHQGAQQTRHSAAEQEAALNNTPLTPVIQPEAADAGQ</sequence>
<feature type="region of interest" description="Disordered" evidence="9">
    <location>
        <begin position="934"/>
        <end position="957"/>
    </location>
</feature>
<dbReference type="GO" id="GO:0007018">
    <property type="term" value="P:microtubule-based movement"/>
    <property type="evidence" value="ECO:0007669"/>
    <property type="project" value="InterPro"/>
</dbReference>
<evidence type="ECO:0000256" key="7">
    <source>
        <dbReference type="PROSITE-ProRule" id="PRU00283"/>
    </source>
</evidence>
<dbReference type="GO" id="GO:0003777">
    <property type="term" value="F:microtubule motor activity"/>
    <property type="evidence" value="ECO:0007669"/>
    <property type="project" value="InterPro"/>
</dbReference>
<protein>
    <recommendedName>
        <fullName evidence="10">Kinesin motor domain-containing protein</fullName>
    </recommendedName>
</protein>
<keyword evidence="3 7" id="KW-0547">Nucleotide-binding</keyword>
<gene>
    <name evidence="11" type="ORF">OBRU01_25489</name>
</gene>
<dbReference type="GO" id="GO:0008017">
    <property type="term" value="F:microtubule binding"/>
    <property type="evidence" value="ECO:0007669"/>
    <property type="project" value="InterPro"/>
</dbReference>
<dbReference type="STRING" id="104452.A0A0L7K5K0"/>
<dbReference type="PANTHER" id="PTHR47969">
    <property type="entry name" value="CHROMOSOME-ASSOCIATED KINESIN KIF4A-RELATED"/>
    <property type="match status" value="1"/>
</dbReference>
<dbReference type="InterPro" id="IPR027417">
    <property type="entry name" value="P-loop_NTPase"/>
</dbReference>
<feature type="region of interest" description="Disordered" evidence="9">
    <location>
        <begin position="368"/>
        <end position="405"/>
    </location>
</feature>
<dbReference type="PROSITE" id="PS50067">
    <property type="entry name" value="KINESIN_MOTOR_2"/>
    <property type="match status" value="1"/>
</dbReference>
<feature type="compositionally biased region" description="Polar residues" evidence="9">
    <location>
        <begin position="447"/>
        <end position="464"/>
    </location>
</feature>
<keyword evidence="7" id="KW-0505">Motor protein</keyword>
<dbReference type="GO" id="GO:0005875">
    <property type="term" value="C:microtubule associated complex"/>
    <property type="evidence" value="ECO:0007669"/>
    <property type="project" value="TreeGrafter"/>
</dbReference>
<feature type="coiled-coil region" evidence="8">
    <location>
        <begin position="610"/>
        <end position="644"/>
    </location>
</feature>
<evidence type="ECO:0000256" key="2">
    <source>
        <dbReference type="ARBA" id="ARBA00022490"/>
    </source>
</evidence>